<dbReference type="SUPFAM" id="SSF52279">
    <property type="entry name" value="Beta-D-glucan exohydrolase, C-terminal domain"/>
    <property type="match status" value="1"/>
</dbReference>
<dbReference type="AlphaFoldDB" id="U5QH94"/>
<accession>U5QH94</accession>
<dbReference type="InterPro" id="IPR017853">
    <property type="entry name" value="GH"/>
</dbReference>
<evidence type="ECO:0000256" key="4">
    <source>
        <dbReference type="ARBA" id="ARBA00022801"/>
    </source>
</evidence>
<evidence type="ECO:0000313" key="8">
    <source>
        <dbReference type="EMBL" id="AGY56999.1"/>
    </source>
</evidence>
<evidence type="ECO:0000256" key="2">
    <source>
        <dbReference type="ARBA" id="ARBA00005336"/>
    </source>
</evidence>
<dbReference type="Pfam" id="PF01915">
    <property type="entry name" value="Glyco_hydro_3_C"/>
    <property type="match status" value="1"/>
</dbReference>
<dbReference type="HOGENOM" id="CLU_008392_5_3_3"/>
<feature type="domain" description="Glycoside hydrolase family 3 N-terminal" evidence="6">
    <location>
        <begin position="36"/>
        <end position="358"/>
    </location>
</feature>
<dbReference type="SUPFAM" id="SSF51445">
    <property type="entry name" value="(Trans)glycosidases"/>
    <property type="match status" value="1"/>
</dbReference>
<keyword evidence="5 8" id="KW-0326">Glycosidase</keyword>
<evidence type="ECO:0000313" key="9">
    <source>
        <dbReference type="Proteomes" id="UP000017396"/>
    </source>
</evidence>
<reference evidence="8 9" key="1">
    <citation type="journal article" date="2013" name="PLoS ONE">
        <title>Cultivation and Complete Genome Sequencing of Gloeobacter kilaueensis sp. nov., from a Lava Cave in Kilauea Caldera, Hawai'i.</title>
        <authorList>
            <person name="Saw J.H."/>
            <person name="Schatz M."/>
            <person name="Brown M.V."/>
            <person name="Kunkel D.D."/>
            <person name="Foster J.S."/>
            <person name="Shick H."/>
            <person name="Christensen S."/>
            <person name="Hou S."/>
            <person name="Wan X."/>
            <person name="Donachie S.P."/>
        </authorList>
    </citation>
    <scope>NUCLEOTIDE SEQUENCE [LARGE SCALE GENOMIC DNA]</scope>
    <source>
        <strain evidence="9">JS</strain>
    </source>
</reference>
<dbReference type="Gene3D" id="3.40.50.1700">
    <property type="entry name" value="Glycoside hydrolase family 3 C-terminal domain"/>
    <property type="match status" value="1"/>
</dbReference>
<comment type="catalytic activity">
    <reaction evidence="1">
        <text>Hydrolysis of terminal non-reducing N-acetyl-D-hexosamine residues in N-acetyl-beta-D-hexosaminides.</text>
        <dbReference type="EC" id="3.2.1.52"/>
    </reaction>
</comment>
<protein>
    <recommendedName>
        <fullName evidence="3">beta-N-acetylhexosaminidase</fullName>
        <ecNumber evidence="3">3.2.1.52</ecNumber>
    </recommendedName>
</protein>
<dbReference type="GO" id="GO:0005975">
    <property type="term" value="P:carbohydrate metabolic process"/>
    <property type="evidence" value="ECO:0007669"/>
    <property type="project" value="InterPro"/>
</dbReference>
<name>U5QH94_GLOK1</name>
<evidence type="ECO:0000256" key="3">
    <source>
        <dbReference type="ARBA" id="ARBA00012663"/>
    </source>
</evidence>
<dbReference type="GO" id="GO:0004563">
    <property type="term" value="F:beta-N-acetylhexosaminidase activity"/>
    <property type="evidence" value="ECO:0007669"/>
    <property type="project" value="UniProtKB-EC"/>
</dbReference>
<feature type="domain" description="Glycoside hydrolase family 3 C-terminal" evidence="7">
    <location>
        <begin position="398"/>
        <end position="557"/>
    </location>
</feature>
<keyword evidence="9" id="KW-1185">Reference proteome</keyword>
<dbReference type="STRING" id="1183438.GKIL_0753"/>
<dbReference type="OrthoDB" id="9805821at2"/>
<dbReference type="PANTHER" id="PTHR30480">
    <property type="entry name" value="BETA-HEXOSAMINIDASE-RELATED"/>
    <property type="match status" value="1"/>
</dbReference>
<evidence type="ECO:0000259" key="6">
    <source>
        <dbReference type="Pfam" id="PF00933"/>
    </source>
</evidence>
<sequence length="558" mass="59512">MISRRTFQVLLLANLLPGAARARNSWVEQTLAKLSLEAKIGQLMMPMLESSEQADELVRRYGVGGFIIFRTAAQPLVRQLNRLQALSRLPLLVSADFERGAGAYIDGATDLPIAMALGAANDPQLAYQAGTITALEARALGVHVIFAPVLDINNNPHNPIINVRSFGESPDLVSRLAAAYIAGIEEHGALATIKHFPGHGNVSIDTHREFGAVRGRLRELEQVELKPYRQVLAARAPHGLMAAHLWVEAIDSKPVPASLSRRVIGELLRRDLRFSGLVYTDSLGMQSVLDFAGDPGRAQRMAIEAGCDVLVTPTGRDAKGDPSPLAGVAAGMQAILQAVRRGQIRESRLDASVRRILAAKALLGLDRGAQVDPAALASIVGTPAHQRTAQQIARRALTLVQNRGGLLPLAAGQRLGVLTLTNFPGTGAFGRDSAEFAPALQPARSLAWSVQPEAAELEAARTLARDCEVLVVAAYLKVFVGDNSAGLLEAHRTALQQLLQINPRIVFISFGSPYALAALRELPVLICAYDNSKASQTAAAAALFSSAAWTGHLPVAIS</sequence>
<evidence type="ECO:0000259" key="7">
    <source>
        <dbReference type="Pfam" id="PF01915"/>
    </source>
</evidence>
<dbReference type="KEGG" id="glj:GKIL_0753"/>
<dbReference type="Gene3D" id="3.20.20.300">
    <property type="entry name" value="Glycoside hydrolase, family 3, N-terminal domain"/>
    <property type="match status" value="1"/>
</dbReference>
<dbReference type="Pfam" id="PF00933">
    <property type="entry name" value="Glyco_hydro_3"/>
    <property type="match status" value="1"/>
</dbReference>
<dbReference type="GO" id="GO:0009254">
    <property type="term" value="P:peptidoglycan turnover"/>
    <property type="evidence" value="ECO:0007669"/>
    <property type="project" value="TreeGrafter"/>
</dbReference>
<dbReference type="InterPro" id="IPR002772">
    <property type="entry name" value="Glyco_hydro_3_C"/>
</dbReference>
<gene>
    <name evidence="8" type="primary">nagZ</name>
    <name evidence="8" type="ORF">GKIL_0753</name>
</gene>
<dbReference type="InterPro" id="IPR050226">
    <property type="entry name" value="NagZ_Beta-hexosaminidase"/>
</dbReference>
<keyword evidence="4 8" id="KW-0378">Hydrolase</keyword>
<proteinExistence type="inferred from homology"/>
<dbReference type="PATRIC" id="fig|1183438.3.peg.747"/>
<dbReference type="EMBL" id="CP003587">
    <property type="protein sequence ID" value="AGY56999.1"/>
    <property type="molecule type" value="Genomic_DNA"/>
</dbReference>
<evidence type="ECO:0000256" key="1">
    <source>
        <dbReference type="ARBA" id="ARBA00001231"/>
    </source>
</evidence>
<evidence type="ECO:0000256" key="5">
    <source>
        <dbReference type="ARBA" id="ARBA00023295"/>
    </source>
</evidence>
<dbReference type="eggNOG" id="COG1472">
    <property type="taxonomic scope" value="Bacteria"/>
</dbReference>
<dbReference type="PANTHER" id="PTHR30480:SF13">
    <property type="entry name" value="BETA-HEXOSAMINIDASE"/>
    <property type="match status" value="1"/>
</dbReference>
<organism evidence="8 9">
    <name type="scientific">Gloeobacter kilaueensis (strain ATCC BAA-2537 / CCAP 1431/1 / ULC 316 / JS1)</name>
    <dbReference type="NCBI Taxonomy" id="1183438"/>
    <lineage>
        <taxon>Bacteria</taxon>
        <taxon>Bacillati</taxon>
        <taxon>Cyanobacteriota</taxon>
        <taxon>Cyanophyceae</taxon>
        <taxon>Gloeobacterales</taxon>
        <taxon>Gloeobacteraceae</taxon>
        <taxon>Gloeobacter</taxon>
    </lineage>
</organism>
<dbReference type="Proteomes" id="UP000017396">
    <property type="component" value="Chromosome"/>
</dbReference>
<dbReference type="EC" id="3.2.1.52" evidence="3"/>
<dbReference type="InterPro" id="IPR036881">
    <property type="entry name" value="Glyco_hydro_3_C_sf"/>
</dbReference>
<comment type="similarity">
    <text evidence="2">Belongs to the glycosyl hydrolase 3 family.</text>
</comment>
<dbReference type="InterPro" id="IPR001764">
    <property type="entry name" value="Glyco_hydro_3_N"/>
</dbReference>
<dbReference type="InterPro" id="IPR036962">
    <property type="entry name" value="Glyco_hydro_3_N_sf"/>
</dbReference>